<proteinExistence type="predicted"/>
<feature type="region of interest" description="Disordered" evidence="1">
    <location>
        <begin position="71"/>
        <end position="93"/>
    </location>
</feature>
<accession>A0ABV0K124</accession>
<dbReference type="InterPro" id="IPR051532">
    <property type="entry name" value="Ester_Hydrolysis_Enzymes"/>
</dbReference>
<evidence type="ECO:0000313" key="3">
    <source>
        <dbReference type="EMBL" id="MEP0946468.1"/>
    </source>
</evidence>
<evidence type="ECO:0000259" key="2">
    <source>
        <dbReference type="Pfam" id="PF13472"/>
    </source>
</evidence>
<keyword evidence="4" id="KW-1185">Reference proteome</keyword>
<comment type="caution">
    <text evidence="3">The sequence shown here is derived from an EMBL/GenBank/DDBJ whole genome shotgun (WGS) entry which is preliminary data.</text>
</comment>
<dbReference type="Gene3D" id="3.40.50.1110">
    <property type="entry name" value="SGNH hydrolase"/>
    <property type="match status" value="1"/>
</dbReference>
<dbReference type="Pfam" id="PF13472">
    <property type="entry name" value="Lipase_GDSL_2"/>
    <property type="match status" value="1"/>
</dbReference>
<dbReference type="Proteomes" id="UP001482513">
    <property type="component" value="Unassembled WGS sequence"/>
</dbReference>
<dbReference type="RefSeq" id="WP_190696082.1">
    <property type="nucleotide sequence ID" value="NZ_JAMPKX010000002.1"/>
</dbReference>
<evidence type="ECO:0000313" key="4">
    <source>
        <dbReference type="Proteomes" id="UP001482513"/>
    </source>
</evidence>
<evidence type="ECO:0000256" key="1">
    <source>
        <dbReference type="SAM" id="MobiDB-lite"/>
    </source>
</evidence>
<dbReference type="PANTHER" id="PTHR30383">
    <property type="entry name" value="THIOESTERASE 1/PROTEASE 1/LYSOPHOSPHOLIPASE L1"/>
    <property type="match status" value="1"/>
</dbReference>
<gene>
    <name evidence="3" type="ORF">NC992_06255</name>
</gene>
<sequence>MDIWLLAAQLALGGGVPPLEIEETEAPLQRGIANAALPSLAGPNLCSPATNPDNIEACPAKGGSMATVAPTPPPRSMSAAAARWPSPEQVMTPGRRPTLPQVDPQARPVTGAQLYQFRTAALQAGELYAQVAPYRYITRWQRAFVSPTHGDWQRLLAAEAAAMARDQRQAPLTVMVGDSLALWLPIDELPADQLWLNQSISGETTTHMLERLHYFADTQPQTIHLMAGINDLKAGVPEAQVVDNLYRMMTRLQQQHPQSRLVVYSILPTRLREVSSDRIQRVNQRLAALAVHQGATYVDLYTTFSDRQGLLRVDLTTDGLHLSSQGYTLWQAALVSY</sequence>
<dbReference type="InterPro" id="IPR013830">
    <property type="entry name" value="SGNH_hydro"/>
</dbReference>
<feature type="domain" description="SGNH hydrolase-type esterase" evidence="2">
    <location>
        <begin position="195"/>
        <end position="328"/>
    </location>
</feature>
<dbReference type="SUPFAM" id="SSF52266">
    <property type="entry name" value="SGNH hydrolase"/>
    <property type="match status" value="1"/>
</dbReference>
<feature type="compositionally biased region" description="Low complexity" evidence="1">
    <location>
        <begin position="76"/>
        <end position="87"/>
    </location>
</feature>
<organism evidence="3 4">
    <name type="scientific">Leptolyngbya subtilissima DQ-A4</name>
    <dbReference type="NCBI Taxonomy" id="2933933"/>
    <lineage>
        <taxon>Bacteria</taxon>
        <taxon>Bacillati</taxon>
        <taxon>Cyanobacteriota</taxon>
        <taxon>Cyanophyceae</taxon>
        <taxon>Leptolyngbyales</taxon>
        <taxon>Leptolyngbyaceae</taxon>
        <taxon>Leptolyngbya group</taxon>
        <taxon>Leptolyngbya</taxon>
    </lineage>
</organism>
<protein>
    <submittedName>
        <fullName evidence="3">GDSL-type esterase/lipase family protein</fullName>
    </submittedName>
</protein>
<dbReference type="PANTHER" id="PTHR30383:SF5">
    <property type="entry name" value="SGNH HYDROLASE-TYPE ESTERASE DOMAIN-CONTAINING PROTEIN"/>
    <property type="match status" value="1"/>
</dbReference>
<reference evidence="3 4" key="1">
    <citation type="submission" date="2022-04" db="EMBL/GenBank/DDBJ databases">
        <title>Positive selection, recombination, and allopatry shape intraspecific diversity of widespread and dominant cyanobacteria.</title>
        <authorList>
            <person name="Wei J."/>
            <person name="Shu W."/>
            <person name="Hu C."/>
        </authorList>
    </citation>
    <scope>NUCLEOTIDE SEQUENCE [LARGE SCALE GENOMIC DNA]</scope>
    <source>
        <strain evidence="3 4">DQ-A4</strain>
    </source>
</reference>
<dbReference type="InterPro" id="IPR036514">
    <property type="entry name" value="SGNH_hydro_sf"/>
</dbReference>
<name>A0ABV0K124_9CYAN</name>
<dbReference type="EMBL" id="JAMPKX010000002">
    <property type="protein sequence ID" value="MEP0946468.1"/>
    <property type="molecule type" value="Genomic_DNA"/>
</dbReference>